<dbReference type="Proteomes" id="UP001501470">
    <property type="component" value="Unassembled WGS sequence"/>
</dbReference>
<protein>
    <submittedName>
        <fullName evidence="1">Uncharacterized protein</fullName>
    </submittedName>
</protein>
<evidence type="ECO:0000313" key="2">
    <source>
        <dbReference type="Proteomes" id="UP001501470"/>
    </source>
</evidence>
<sequence>MTASPPARTVFVGTPAFLGRIDGVTRCAFWTTEPVEHDFDPARLISVDLARAPSAAVAEEISWADVDVDDCFSAPDGDTGGSTLGPAWPELRLTGAVYLATAFIDRLPPSLRPTPASTGFTGAEYECQSVVYWPGTPDPRAGNRYAGHCAEILEQRGTLARVAVFPPGRSTDPATSPVTMWLDLASPEHCDAGPASLTTIGGPVTRGPLFLIAGRVPSPSTTNGSTE</sequence>
<name>A0ABN2AV56_9ACTN</name>
<reference evidence="1 2" key="1">
    <citation type="journal article" date="2019" name="Int. J. Syst. Evol. Microbiol.">
        <title>The Global Catalogue of Microorganisms (GCM) 10K type strain sequencing project: providing services to taxonomists for standard genome sequencing and annotation.</title>
        <authorList>
            <consortium name="The Broad Institute Genomics Platform"/>
            <consortium name="The Broad Institute Genome Sequencing Center for Infectious Disease"/>
            <person name="Wu L."/>
            <person name="Ma J."/>
        </authorList>
    </citation>
    <scope>NUCLEOTIDE SEQUENCE [LARGE SCALE GENOMIC DNA]</scope>
    <source>
        <strain evidence="1 2">JCM 15933</strain>
    </source>
</reference>
<organism evidence="1 2">
    <name type="scientific">Dactylosporangium maewongense</name>
    <dbReference type="NCBI Taxonomy" id="634393"/>
    <lineage>
        <taxon>Bacteria</taxon>
        <taxon>Bacillati</taxon>
        <taxon>Actinomycetota</taxon>
        <taxon>Actinomycetes</taxon>
        <taxon>Micromonosporales</taxon>
        <taxon>Micromonosporaceae</taxon>
        <taxon>Dactylosporangium</taxon>
    </lineage>
</organism>
<keyword evidence="2" id="KW-1185">Reference proteome</keyword>
<comment type="caution">
    <text evidence="1">The sequence shown here is derived from an EMBL/GenBank/DDBJ whole genome shotgun (WGS) entry which is preliminary data.</text>
</comment>
<dbReference type="EMBL" id="BAAAQD010000010">
    <property type="protein sequence ID" value="GAA1528194.1"/>
    <property type="molecule type" value="Genomic_DNA"/>
</dbReference>
<proteinExistence type="predicted"/>
<gene>
    <name evidence="1" type="ORF">GCM10009827_051730</name>
</gene>
<accession>A0ABN2AV56</accession>
<evidence type="ECO:0000313" key="1">
    <source>
        <dbReference type="EMBL" id="GAA1528194.1"/>
    </source>
</evidence>
<dbReference type="RefSeq" id="WP_344504675.1">
    <property type="nucleotide sequence ID" value="NZ_BAAAQD010000010.1"/>
</dbReference>